<reference evidence="8 9" key="1">
    <citation type="submission" date="2016-06" db="EMBL/GenBank/DDBJ databases">
        <title>The Draft Genome Sequence and Annotation of the Desert Woodrat Neotoma lepida.</title>
        <authorList>
            <person name="Campbell M."/>
            <person name="Oakeson K.F."/>
            <person name="Yandell M."/>
            <person name="Halpert J.R."/>
            <person name="Dearing D."/>
        </authorList>
    </citation>
    <scope>NUCLEOTIDE SEQUENCE [LARGE SCALE GENOMIC DNA]</scope>
    <source>
        <strain evidence="8">417</strain>
        <tissue evidence="8">Liver</tissue>
    </source>
</reference>
<evidence type="ECO:0000256" key="2">
    <source>
        <dbReference type="ARBA" id="ARBA00022737"/>
    </source>
</evidence>
<dbReference type="AlphaFoldDB" id="A0A1A6GH87"/>
<dbReference type="EMBL" id="LZPO01089559">
    <property type="protein sequence ID" value="OBS65638.1"/>
    <property type="molecule type" value="Genomic_DNA"/>
</dbReference>
<evidence type="ECO:0000256" key="3">
    <source>
        <dbReference type="ARBA" id="ARBA00022833"/>
    </source>
</evidence>
<dbReference type="InterPro" id="IPR001781">
    <property type="entry name" value="Znf_LIM"/>
</dbReference>
<keyword evidence="2" id="KW-0677">Repeat</keyword>
<evidence type="ECO:0000256" key="5">
    <source>
        <dbReference type="PROSITE-ProRule" id="PRU00125"/>
    </source>
</evidence>
<evidence type="ECO:0000313" key="8">
    <source>
        <dbReference type="EMBL" id="OBS65638.1"/>
    </source>
</evidence>
<feature type="domain" description="LIM zinc-binding" evidence="7">
    <location>
        <begin position="98"/>
        <end position="158"/>
    </location>
</feature>
<dbReference type="FunFam" id="2.10.110.10:FF:000005">
    <property type="entry name" value="Testin isoform 1"/>
    <property type="match status" value="1"/>
</dbReference>
<keyword evidence="9" id="KW-1185">Reference proteome</keyword>
<dbReference type="InterPro" id="IPR047120">
    <property type="entry name" value="Pk/Esn/Tes"/>
</dbReference>
<proteinExistence type="predicted"/>
<accession>A0A1A6GH87</accession>
<organism evidence="8 9">
    <name type="scientific">Neotoma lepida</name>
    <name type="common">Desert woodrat</name>
    <dbReference type="NCBI Taxonomy" id="56216"/>
    <lineage>
        <taxon>Eukaryota</taxon>
        <taxon>Metazoa</taxon>
        <taxon>Chordata</taxon>
        <taxon>Craniata</taxon>
        <taxon>Vertebrata</taxon>
        <taxon>Euteleostomi</taxon>
        <taxon>Mammalia</taxon>
        <taxon>Eutheria</taxon>
        <taxon>Euarchontoglires</taxon>
        <taxon>Glires</taxon>
        <taxon>Rodentia</taxon>
        <taxon>Myomorpha</taxon>
        <taxon>Muroidea</taxon>
        <taxon>Cricetidae</taxon>
        <taxon>Neotominae</taxon>
        <taxon>Neotoma</taxon>
    </lineage>
</organism>
<dbReference type="PROSITE" id="PS50023">
    <property type="entry name" value="LIM_DOMAIN_2"/>
    <property type="match status" value="1"/>
</dbReference>
<sequence length="196" mass="21224">MGLQPNMSSQIGVVVEEPMREAKKIQLLTSPVPLLWQCKKLLNPGEYGVFAARAGERCCWHRPCFACQACGQALINLIYFYHDGHLYCGRHHAELLRPRCPACDQLIFSQRCTEAEGRRWHENHFCCQDCAGPLGAGRYALPGGSPCCPSCFVSRYQSAGSSSVGALEGQASLGKGGDGADLKGEGAAAQAKHRRG</sequence>
<evidence type="ECO:0000256" key="6">
    <source>
        <dbReference type="SAM" id="MobiDB-lite"/>
    </source>
</evidence>
<name>A0A1A6GH87_NEOLE</name>
<dbReference type="SMART" id="SM00132">
    <property type="entry name" value="LIM"/>
    <property type="match status" value="2"/>
</dbReference>
<dbReference type="SUPFAM" id="SSF57716">
    <property type="entry name" value="Glucocorticoid receptor-like (DNA-binding domain)"/>
    <property type="match status" value="1"/>
</dbReference>
<dbReference type="Gene3D" id="2.10.110.10">
    <property type="entry name" value="Cysteine Rich Protein"/>
    <property type="match status" value="2"/>
</dbReference>
<dbReference type="PANTHER" id="PTHR24211">
    <property type="entry name" value="LIM DOMAIN-CONTAINING PROTEIN"/>
    <property type="match status" value="1"/>
</dbReference>
<feature type="region of interest" description="Disordered" evidence="6">
    <location>
        <begin position="173"/>
        <end position="196"/>
    </location>
</feature>
<evidence type="ECO:0000256" key="1">
    <source>
        <dbReference type="ARBA" id="ARBA00022723"/>
    </source>
</evidence>
<dbReference type="STRING" id="56216.A0A1A6GH87"/>
<dbReference type="Proteomes" id="UP000092124">
    <property type="component" value="Unassembled WGS sequence"/>
</dbReference>
<evidence type="ECO:0000259" key="7">
    <source>
        <dbReference type="PROSITE" id="PS50023"/>
    </source>
</evidence>
<dbReference type="OrthoDB" id="10069167at2759"/>
<protein>
    <recommendedName>
        <fullName evidence="7">LIM zinc-binding domain-containing protein</fullName>
    </recommendedName>
</protein>
<dbReference type="Pfam" id="PF00412">
    <property type="entry name" value="LIM"/>
    <property type="match status" value="2"/>
</dbReference>
<dbReference type="FunFam" id="2.10.110.10:FF:000093">
    <property type="entry name" value="prickle-like protein 4 isoform X3"/>
    <property type="match status" value="1"/>
</dbReference>
<keyword evidence="3 5" id="KW-0862">Zinc</keyword>
<evidence type="ECO:0000256" key="4">
    <source>
        <dbReference type="ARBA" id="ARBA00023038"/>
    </source>
</evidence>
<dbReference type="PROSITE" id="PS00478">
    <property type="entry name" value="LIM_DOMAIN_1"/>
    <property type="match status" value="1"/>
</dbReference>
<dbReference type="PANTHER" id="PTHR24211:SF35">
    <property type="entry name" value="PRICKLE-LIKE PROTEIN 4"/>
    <property type="match status" value="1"/>
</dbReference>
<gene>
    <name evidence="8" type="ORF">A6R68_05799</name>
</gene>
<keyword evidence="1 5" id="KW-0479">Metal-binding</keyword>
<dbReference type="CDD" id="cd09341">
    <property type="entry name" value="LIM2_Testin_like"/>
    <property type="match status" value="1"/>
</dbReference>
<keyword evidence="4 5" id="KW-0440">LIM domain</keyword>
<evidence type="ECO:0000313" key="9">
    <source>
        <dbReference type="Proteomes" id="UP000092124"/>
    </source>
</evidence>
<dbReference type="CDD" id="cd09340">
    <property type="entry name" value="LIM1_Testin_like"/>
    <property type="match status" value="1"/>
</dbReference>
<dbReference type="GO" id="GO:0046872">
    <property type="term" value="F:metal ion binding"/>
    <property type="evidence" value="ECO:0007669"/>
    <property type="project" value="UniProtKB-KW"/>
</dbReference>
<comment type="caution">
    <text evidence="8">The sequence shown here is derived from an EMBL/GenBank/DDBJ whole genome shotgun (WGS) entry which is preliminary data.</text>
</comment>